<evidence type="ECO:0000313" key="2">
    <source>
        <dbReference type="Proteomes" id="UP000234275"/>
    </source>
</evidence>
<sequence>MTTSDTDYRPTETLTRLNLFSRQSYLDNSYSDMSTWVGQRGSALVYCLLRRDSWEGILENTSILLIKTQESHPVDPPLMAGWRPRLVAFRLQRPAEAPLPRAPIGGRCPRLPTQEEVPWMVRSLRYGVRSMVQGENLVSDGDGRRGSHLTFFS</sequence>
<proteinExistence type="predicted"/>
<accession>A0A2I2FVD1</accession>
<organism evidence="1 2">
    <name type="scientific">Aspergillus steynii IBT 23096</name>
    <dbReference type="NCBI Taxonomy" id="1392250"/>
    <lineage>
        <taxon>Eukaryota</taxon>
        <taxon>Fungi</taxon>
        <taxon>Dikarya</taxon>
        <taxon>Ascomycota</taxon>
        <taxon>Pezizomycotina</taxon>
        <taxon>Eurotiomycetes</taxon>
        <taxon>Eurotiomycetidae</taxon>
        <taxon>Eurotiales</taxon>
        <taxon>Aspergillaceae</taxon>
        <taxon>Aspergillus</taxon>
        <taxon>Aspergillus subgen. Circumdati</taxon>
    </lineage>
</organism>
<reference evidence="1 2" key="1">
    <citation type="submission" date="2016-12" db="EMBL/GenBank/DDBJ databases">
        <title>The genomes of Aspergillus section Nigri reveals drivers in fungal speciation.</title>
        <authorList>
            <consortium name="DOE Joint Genome Institute"/>
            <person name="Vesth T.C."/>
            <person name="Nybo J."/>
            <person name="Theobald S."/>
            <person name="Brandl J."/>
            <person name="Frisvad J.C."/>
            <person name="Nielsen K.F."/>
            <person name="Lyhne E.K."/>
            <person name="Kogle M.E."/>
            <person name="Kuo A."/>
            <person name="Riley R."/>
            <person name="Clum A."/>
            <person name="Nolan M."/>
            <person name="Lipzen A."/>
            <person name="Salamov A."/>
            <person name="Henrissat B."/>
            <person name="Wiebenga A."/>
            <person name="De Vries R.P."/>
            <person name="Grigoriev I.V."/>
            <person name="Mortensen U.H."/>
            <person name="Andersen M.R."/>
            <person name="Baker S.E."/>
        </authorList>
    </citation>
    <scope>NUCLEOTIDE SEQUENCE [LARGE SCALE GENOMIC DNA]</scope>
    <source>
        <strain evidence="1 2">IBT 23096</strain>
    </source>
</reference>
<protein>
    <submittedName>
        <fullName evidence="1">Uncharacterized protein</fullName>
    </submittedName>
</protein>
<name>A0A2I2FVD1_9EURO</name>
<dbReference type="EMBL" id="MSFO01000009">
    <property type="protein sequence ID" value="PLB44600.1"/>
    <property type="molecule type" value="Genomic_DNA"/>
</dbReference>
<comment type="caution">
    <text evidence="1">The sequence shown here is derived from an EMBL/GenBank/DDBJ whole genome shotgun (WGS) entry which is preliminary data.</text>
</comment>
<dbReference type="AlphaFoldDB" id="A0A2I2FVD1"/>
<dbReference type="Proteomes" id="UP000234275">
    <property type="component" value="Unassembled WGS sequence"/>
</dbReference>
<dbReference type="VEuPathDB" id="FungiDB:P170DRAFT_289019"/>
<dbReference type="RefSeq" id="XP_024699902.1">
    <property type="nucleotide sequence ID" value="XM_024843231.1"/>
</dbReference>
<gene>
    <name evidence="1" type="ORF">P170DRAFT_289019</name>
</gene>
<evidence type="ECO:0000313" key="1">
    <source>
        <dbReference type="EMBL" id="PLB44600.1"/>
    </source>
</evidence>
<dbReference type="GeneID" id="36550931"/>
<keyword evidence="2" id="KW-1185">Reference proteome</keyword>